<organism evidence="2 3">
    <name type="scientific">Sphingomonas ursincola</name>
    <dbReference type="NCBI Taxonomy" id="56361"/>
    <lineage>
        <taxon>Bacteria</taxon>
        <taxon>Pseudomonadati</taxon>
        <taxon>Pseudomonadota</taxon>
        <taxon>Alphaproteobacteria</taxon>
        <taxon>Sphingomonadales</taxon>
        <taxon>Sphingomonadaceae</taxon>
        <taxon>Sphingomonas</taxon>
    </lineage>
</organism>
<evidence type="ECO:0000313" key="2">
    <source>
        <dbReference type="EMBL" id="MBA1375746.1"/>
    </source>
</evidence>
<evidence type="ECO:0000256" key="1">
    <source>
        <dbReference type="SAM" id="Phobius"/>
    </source>
</evidence>
<keyword evidence="1" id="KW-0812">Transmembrane</keyword>
<feature type="transmembrane region" description="Helical" evidence="1">
    <location>
        <begin position="5"/>
        <end position="22"/>
    </location>
</feature>
<dbReference type="Proteomes" id="UP000589292">
    <property type="component" value="Unassembled WGS sequence"/>
</dbReference>
<keyword evidence="3" id="KW-1185">Reference proteome</keyword>
<protein>
    <submittedName>
        <fullName evidence="2">DUF3147 family protein</fullName>
    </submittedName>
</protein>
<keyword evidence="1" id="KW-0472">Membrane</keyword>
<name>A0A7V8RFY6_9SPHN</name>
<dbReference type="EMBL" id="VDES01000003">
    <property type="protein sequence ID" value="MBA1375746.1"/>
    <property type="molecule type" value="Genomic_DNA"/>
</dbReference>
<evidence type="ECO:0000313" key="3">
    <source>
        <dbReference type="Proteomes" id="UP000589292"/>
    </source>
</evidence>
<feature type="transmembrane region" description="Helical" evidence="1">
    <location>
        <begin position="28"/>
        <end position="47"/>
    </location>
</feature>
<proteinExistence type="predicted"/>
<accession>A0A7V8RFY6</accession>
<dbReference type="NCBIfam" id="NF006749">
    <property type="entry name" value="PRK09272.1-2"/>
    <property type="match status" value="1"/>
</dbReference>
<keyword evidence="1" id="KW-1133">Transmembrane helix</keyword>
<feature type="transmembrane region" description="Helical" evidence="1">
    <location>
        <begin position="87"/>
        <end position="109"/>
    </location>
</feature>
<feature type="transmembrane region" description="Helical" evidence="1">
    <location>
        <begin position="59"/>
        <end position="81"/>
    </location>
</feature>
<sequence length="118" mass="12707">MGAFVLRAVISGILVAIIALVSRRSPGLGGLIASIPLVSTLGMIWLWNDSGDRELVANYVSAAFWYFLPTLPMFLLIPWMLRSGVSFWLSLGAGCGLTIILYLGMVALLPRIGINVSL</sequence>
<gene>
    <name evidence="2" type="ORF">FG486_15485</name>
</gene>
<dbReference type="InterPro" id="IPR058117">
    <property type="entry name" value="BV97_02767-like"/>
</dbReference>
<dbReference type="RefSeq" id="WP_066275343.1">
    <property type="nucleotide sequence ID" value="NZ_BAAAGB010000001.1"/>
</dbReference>
<reference evidence="2 3" key="1">
    <citation type="journal article" date="1994" name="Int. J. Syst. Bacteriol.">
        <title>Phylogenetic positions of novel aerobic, bacteriochlorophyll a-containing bacteria and description of Roseococcus thiosulfatophilus gen. nov., sp. nov., Erythromicrobium ramosum gen. nov., sp. nov., and Erythrobacter litoralis sp. nov.</title>
        <authorList>
            <person name="Yurkov V."/>
            <person name="Stackebrandt E."/>
            <person name="Holmes A."/>
            <person name="Fuerst J.A."/>
            <person name="Hugenholtz P."/>
            <person name="Golecki J."/>
            <person name="Gad'on N."/>
            <person name="Gorlenko V.M."/>
            <person name="Kompantseva E.I."/>
            <person name="Drews G."/>
        </authorList>
    </citation>
    <scope>NUCLEOTIDE SEQUENCE [LARGE SCALE GENOMIC DNA]</scope>
    <source>
        <strain evidence="2 3">KR-99</strain>
    </source>
</reference>
<comment type="caution">
    <text evidence="2">The sequence shown here is derived from an EMBL/GenBank/DDBJ whole genome shotgun (WGS) entry which is preliminary data.</text>
</comment>
<dbReference type="AlphaFoldDB" id="A0A7V8RFY6"/>